<dbReference type="RefSeq" id="WP_077276500.1">
    <property type="nucleotide sequence ID" value="NZ_CP019609.1"/>
</dbReference>
<feature type="transmembrane region" description="Helical" evidence="8">
    <location>
        <begin position="48"/>
        <end position="66"/>
    </location>
</feature>
<evidence type="ECO:0000313" key="11">
    <source>
        <dbReference type="Proteomes" id="UP000188246"/>
    </source>
</evidence>
<organism evidence="10 11">
    <name type="scientific">Vagococcus penaei</name>
    <dbReference type="NCBI Taxonomy" id="633807"/>
    <lineage>
        <taxon>Bacteria</taxon>
        <taxon>Bacillati</taxon>
        <taxon>Bacillota</taxon>
        <taxon>Bacilli</taxon>
        <taxon>Lactobacillales</taxon>
        <taxon>Enterococcaceae</taxon>
        <taxon>Vagococcus</taxon>
    </lineage>
</organism>
<dbReference type="STRING" id="633807.BW732_09405"/>
<proteinExistence type="inferred from homology"/>
<keyword evidence="6 8" id="KW-0472">Membrane</keyword>
<evidence type="ECO:0000256" key="9">
    <source>
        <dbReference type="SAM" id="MobiDB-lite"/>
    </source>
</evidence>
<dbReference type="GO" id="GO:0032153">
    <property type="term" value="C:cell division site"/>
    <property type="evidence" value="ECO:0007669"/>
    <property type="project" value="UniProtKB-UniRule"/>
</dbReference>
<gene>
    <name evidence="8" type="primary">divIB</name>
    <name evidence="10" type="ORF">BW732_09405</name>
</gene>
<dbReference type="Proteomes" id="UP000188246">
    <property type="component" value="Chromosome"/>
</dbReference>
<evidence type="ECO:0000256" key="6">
    <source>
        <dbReference type="ARBA" id="ARBA00023136"/>
    </source>
</evidence>
<dbReference type="PANTHER" id="PTHR37820:SF1">
    <property type="entry name" value="CELL DIVISION PROTEIN FTSQ"/>
    <property type="match status" value="1"/>
</dbReference>
<comment type="similarity">
    <text evidence="8">Belongs to the FtsQ/DivIB family. DivIB subfamily.</text>
</comment>
<dbReference type="InterPro" id="IPR013685">
    <property type="entry name" value="POTRA_FtsQ_type"/>
</dbReference>
<feature type="compositionally biased region" description="Polar residues" evidence="9">
    <location>
        <begin position="282"/>
        <end position="297"/>
    </location>
</feature>
<evidence type="ECO:0000256" key="8">
    <source>
        <dbReference type="HAMAP-Rule" id="MF_00912"/>
    </source>
</evidence>
<comment type="subcellular location">
    <subcellularLocation>
        <location evidence="8">Cell membrane</location>
        <topology evidence="8">Single-pass type II membrane protein</topology>
    </subcellularLocation>
    <subcellularLocation>
        <location evidence="1">Membrane</location>
    </subcellularLocation>
    <text evidence="8">Localizes to the division septum.</text>
</comment>
<evidence type="ECO:0000256" key="1">
    <source>
        <dbReference type="ARBA" id="ARBA00004370"/>
    </source>
</evidence>
<dbReference type="InterPro" id="IPR050487">
    <property type="entry name" value="FtsQ_DivIB"/>
</dbReference>
<evidence type="ECO:0000313" key="10">
    <source>
        <dbReference type="EMBL" id="AQP54422.1"/>
    </source>
</evidence>
<dbReference type="OrthoDB" id="1819027at2"/>
<accession>A0A1Q2D7U7</accession>
<keyword evidence="2 8" id="KW-1003">Cell membrane</keyword>
<comment type="function">
    <text evidence="8">Cell division protein that may be involved in stabilizing or promoting the assembly of the division complex.</text>
</comment>
<dbReference type="HAMAP" id="MF_00912">
    <property type="entry name" value="DivIB"/>
    <property type="match status" value="1"/>
</dbReference>
<dbReference type="InterPro" id="IPR005548">
    <property type="entry name" value="Cell_div_FtsQ/DivIB_C"/>
</dbReference>
<sequence>MDKKLKNNGDSELQNISETKEYADKSNLMKQKKIKDTDSVHKKVNQKLTWFLGILTLAVFINLYFISPLSKVQKVTFVGVNNGSESAILKESDIKIGSSIWPQYFKRNVLENNILSKDQRIKAVAINLSGLTSFQVSVEEYPTIGYLKEKDDYYEILANGIVLKQKASSAKKELPIFTNFEKNQALKEFVKAYNQFDQTTQKNISQVESLSNKKNPYKIKMTLRDGNQIIALSNTVASKMPFYSKIAKEMSNKGIIDMEAGANGIFSYPFEETKESEVNIDGFSNSNETTGQSGVNN</sequence>
<keyword evidence="11" id="KW-1185">Reference proteome</keyword>
<dbReference type="InterPro" id="IPR034746">
    <property type="entry name" value="POTRA"/>
</dbReference>
<dbReference type="KEGG" id="vpi:BW732_09405"/>
<reference evidence="10 11" key="1">
    <citation type="journal article" date="2010" name="Int. J. Syst. Evol. Microbiol.">
        <title>Vagococcus penaei sp. nov., isolated from spoilage microbiota of cooked shrimp (Penaeus vannamei).</title>
        <authorList>
            <person name="Jaffres E."/>
            <person name="Prevost H."/>
            <person name="Rossero A."/>
            <person name="Joffraud J.J."/>
            <person name="Dousset X."/>
        </authorList>
    </citation>
    <scope>NUCLEOTIDE SEQUENCE [LARGE SCALE GENOMIC DNA]</scope>
    <source>
        <strain evidence="10 11">CD276</strain>
    </source>
</reference>
<dbReference type="AlphaFoldDB" id="A0A1Q2D7U7"/>
<evidence type="ECO:0000256" key="7">
    <source>
        <dbReference type="ARBA" id="ARBA00023306"/>
    </source>
</evidence>
<keyword evidence="7 8" id="KW-0131">Cell cycle</keyword>
<dbReference type="GO" id="GO:0005886">
    <property type="term" value="C:plasma membrane"/>
    <property type="evidence" value="ECO:0007669"/>
    <property type="project" value="UniProtKB-SubCell"/>
</dbReference>
<evidence type="ECO:0000256" key="5">
    <source>
        <dbReference type="ARBA" id="ARBA00022989"/>
    </source>
</evidence>
<dbReference type="EMBL" id="CP019609">
    <property type="protein sequence ID" value="AQP54422.1"/>
    <property type="molecule type" value="Genomic_DNA"/>
</dbReference>
<dbReference type="InterPro" id="IPR026580">
    <property type="entry name" value="DivIB"/>
</dbReference>
<dbReference type="PANTHER" id="PTHR37820">
    <property type="entry name" value="CELL DIVISION PROTEIN DIVIB"/>
    <property type="match status" value="1"/>
</dbReference>
<protein>
    <recommendedName>
        <fullName evidence="8">Cell division protein DivIB</fullName>
    </recommendedName>
</protein>
<keyword evidence="5 8" id="KW-1133">Transmembrane helix</keyword>
<evidence type="ECO:0000256" key="2">
    <source>
        <dbReference type="ARBA" id="ARBA00022475"/>
    </source>
</evidence>
<name>A0A1Q2D7U7_9ENTE</name>
<feature type="region of interest" description="Disordered" evidence="9">
    <location>
        <begin position="278"/>
        <end position="297"/>
    </location>
</feature>
<dbReference type="Pfam" id="PF03799">
    <property type="entry name" value="FtsQ_DivIB_C"/>
    <property type="match status" value="1"/>
</dbReference>
<keyword evidence="3 8" id="KW-0132">Cell division</keyword>
<dbReference type="Pfam" id="PF08478">
    <property type="entry name" value="POTRA_1"/>
    <property type="match status" value="1"/>
</dbReference>
<dbReference type="PROSITE" id="PS51779">
    <property type="entry name" value="POTRA"/>
    <property type="match status" value="1"/>
</dbReference>
<dbReference type="GO" id="GO:0043093">
    <property type="term" value="P:FtsZ-dependent cytokinesis"/>
    <property type="evidence" value="ECO:0007669"/>
    <property type="project" value="UniProtKB-UniRule"/>
</dbReference>
<keyword evidence="4 8" id="KW-0812">Transmembrane</keyword>
<evidence type="ECO:0000256" key="3">
    <source>
        <dbReference type="ARBA" id="ARBA00022618"/>
    </source>
</evidence>
<evidence type="ECO:0000256" key="4">
    <source>
        <dbReference type="ARBA" id="ARBA00022692"/>
    </source>
</evidence>
<dbReference type="Gene3D" id="3.40.50.10960">
    <property type="match status" value="1"/>
</dbReference>